<gene>
    <name evidence="4" type="ORF">APLA_LOCUS11762</name>
    <name evidence="3" type="ORF">APLA_LOCUS7757</name>
</gene>
<reference evidence="5 6" key="1">
    <citation type="submission" date="2020-04" db="EMBL/GenBank/DDBJ databases">
        <authorList>
            <person name="Wallbank WR R."/>
            <person name="Pardo Diaz C."/>
            <person name="Kozak K."/>
            <person name="Martin S."/>
            <person name="Jiggins C."/>
            <person name="Moest M."/>
            <person name="Warren A I."/>
            <person name="Byers J.R.P. K."/>
            <person name="Montejo-Kovacevich G."/>
            <person name="Yen C E."/>
        </authorList>
    </citation>
    <scope>NUCLEOTIDE SEQUENCE [LARGE SCALE GENOMIC DNA]</scope>
</reference>
<dbReference type="Proteomes" id="UP000494256">
    <property type="component" value="Unassembled WGS sequence"/>
</dbReference>
<dbReference type="EMBL" id="CADEBC010000534">
    <property type="protein sequence ID" value="CAB3248510.1"/>
    <property type="molecule type" value="Genomic_DNA"/>
</dbReference>
<dbReference type="Proteomes" id="UP000494106">
    <property type="component" value="Unassembled WGS sequence"/>
</dbReference>
<feature type="coiled-coil region" evidence="1">
    <location>
        <begin position="344"/>
        <end position="485"/>
    </location>
</feature>
<dbReference type="OrthoDB" id="6913871at2759"/>
<feature type="compositionally biased region" description="Basic and acidic residues" evidence="2">
    <location>
        <begin position="14"/>
        <end position="27"/>
    </location>
</feature>
<sequence>MGTIEENVSGRSIDASKKEIDTKENDATKTGTNAKPNNRSMSSLIIWNISKALERKPCMDLKSGIRTAQERLQRVSCEGNTTISQYPEEEHLVCALLAWQQLGHTDADSLYEFIASKKIGDTQNKNSENKKPLSTVIVTSNSFNIHCNDAKSLKDIDSLKFGSYSNGPVIKLPVETKIIMRMDQSSRDTKIKCLRCRMRQESQESKCSSKTQGSTDTTQRIDAACCKESACSEKLAKMDAETAELRSRAEKLAKREAQRSELLERAEAAWKDLERGYQRRLTLAQEKEEDLTRQIRKTMDDRNEFKNSCNTLAQELKERGDVAEGDRTVLKTVEAEVCHLACQRLKLNEEMTRVEAALAEQQCKTVQLQRDLQFKEEQVRRKVMTMESETESARALTHETERALRAELSGLREQINHVSNQLLEEDKVNKELKKELEQLRKEKMGMIEDLDGCKALCDGKIKKQMDELQAKRQQLQALKDKEIECRCRLPVDASVEVKRTPSLAALCKCAPEDRILDSCSCTSMKGRLLSNLLADLFGGLQSELGGTGSQMPCQLLKCLEDQHNWDRASVTKTNLRSYFSNLLVGELDIAIATSIENYHAKWVGTSCADDNIRMTPGPQDDLKEGWEKRAIERRAQKLAAQLAEELYEKRADELAKRAKTIVTSGPPPCECSKRGSTCAFPCLLEPVTPFSAKLPEVVRKASQSDKAISPPPPKYWKRTHQDVTQLRLEIEDLKKESIKREDLILMEEKITKIVQKTAVPEPQDVVTKDNADKQNKYKKETKSTKNTNEDLLNINSSNKTGITKKKSFDIHNLPKKTYLQEKPVKQPKKFNYHQTYAVNMCLCATQKPYRMAHNKESNVDVKASVKHKLSNKITAPAVNDNQTRFTDIKLPLADCDNTNSKFLTESYCDKNCQCFHKIPSNTSIDKLLETLTKWKSDLGKSRTELVNNVTTISRTCLNKNSKSILKNKNPVDSNAYNLKENKNDDSEGGTNRKKIEIEKQNHSINFHEAVKTMSEYMADVNLEKSNDYTCKYVDTTESCKSIKDLENCIIDKCSDPFNCINLTEHDPIIKKVKEKPASKDAIKILNEHLYDKTNNATIINIINNSKSTRAINTEDNRKEVALKDTVNKTNFIQNQAKIVPNNLDYYVKFLGVTLVDTMSKNTKNAVTNSHDKSSLCKEIYNNSHKDASQSDRPKSATPQSEKSKSETSKSSRDTNKYAMGNIVTDTSKKLKKCECKAKFDELKKIIIGIFNDQIKRKNTNHLDIALDSQSLSCQVDTLSSCVCCNKKQVDCTKDLEVNTFDLLEAHLKEKIKEFKISSCQSSCISAEEEEKIFHTILKRVKQVISDCANELRYNESGGLLDTSKGSWQRAYGLLQEYLKMKIKRAQCLPLINEDKDVILSDILEKVCGLIESDFEKLKDMCKCEKNNKPLTKITKIKSLSDSYKEMPQKVVPLKENDMKIINNTNKTLSKQSSIKPTVLTKKLSSQVRFNVEMENKSCDARSDLEMETKSCEALFKNIHTVNVVSTQNDTDAFKQSISSQVPIDLGMSTKSCNVTFQNNSKISKENLTEAIFISPQRHAFCQLQRDLEMETKSCDVMIKADKIVKIVSRLNIPDTMNQLQHMSTQAPPSLGMQNKYCDVMVDKHDITIIESTETLQMDTQSCDTSEFDSERINNNRMNFIPTEISKEIIYNTCNCNYDSAKDHKDLNTKTVLYNLRADFLMNCNVQTLYQQKDRELINILRKIKSLPNLQNTETTKPVFKLNSIKNETNNLNRYPKHINSSKAGNVTPHNGSTIDCICDSNFKSCTCIKSRIMDRNYKNSNNWQEFLAHSNKCPDNFSYIINDNQKETDHQILRETMCKVENILTPIHSKQMLEKIQYSANICENYTNMVTDSNGKGPMNWLICPQPAESQTRSITVKLSNSSLYYEPVDESIPSDNRTIELIPSQNIAATLYDPIIEENHSRKSETTSNTSNYITVPENNCKCNKVPLCHVKMLVENIERNLIESKCTCDTVFKICPVHCKKNR</sequence>
<protein>
    <submittedName>
        <fullName evidence="3">Uncharacterized protein</fullName>
    </submittedName>
</protein>
<evidence type="ECO:0000313" key="5">
    <source>
        <dbReference type="Proteomes" id="UP000494106"/>
    </source>
</evidence>
<comment type="caution">
    <text evidence="3">The sequence shown here is derived from an EMBL/GenBank/DDBJ whole genome shotgun (WGS) entry which is preliminary data.</text>
</comment>
<feature type="compositionally biased region" description="Polar residues" evidence="2">
    <location>
        <begin position="28"/>
        <end position="37"/>
    </location>
</feature>
<evidence type="ECO:0000313" key="6">
    <source>
        <dbReference type="Proteomes" id="UP000494256"/>
    </source>
</evidence>
<feature type="region of interest" description="Disordered" evidence="2">
    <location>
        <begin position="1"/>
        <end position="37"/>
    </location>
</feature>
<evidence type="ECO:0000313" key="4">
    <source>
        <dbReference type="EMBL" id="CAB3248510.1"/>
    </source>
</evidence>
<name>A0A8S0ZTI7_ARCPL</name>
<feature type="compositionally biased region" description="Basic and acidic residues" evidence="2">
    <location>
        <begin position="1201"/>
        <end position="1215"/>
    </location>
</feature>
<evidence type="ECO:0000256" key="1">
    <source>
        <dbReference type="SAM" id="Coils"/>
    </source>
</evidence>
<proteinExistence type="predicted"/>
<feature type="region of interest" description="Disordered" evidence="2">
    <location>
        <begin position="767"/>
        <end position="797"/>
    </location>
</feature>
<accession>A0A8S0ZTI7</accession>
<feature type="region of interest" description="Disordered" evidence="2">
    <location>
        <begin position="1183"/>
        <end position="1218"/>
    </location>
</feature>
<feature type="compositionally biased region" description="Basic and acidic residues" evidence="2">
    <location>
        <begin position="767"/>
        <end position="783"/>
    </location>
</feature>
<keyword evidence="5" id="KW-1185">Reference proteome</keyword>
<feature type="compositionally biased region" description="Basic and acidic residues" evidence="2">
    <location>
        <begin position="1183"/>
        <end position="1194"/>
    </location>
</feature>
<dbReference type="EMBL" id="CADEBD010000303">
    <property type="protein sequence ID" value="CAB3237242.1"/>
    <property type="molecule type" value="Genomic_DNA"/>
</dbReference>
<keyword evidence="1" id="KW-0175">Coiled coil</keyword>
<feature type="region of interest" description="Disordered" evidence="2">
    <location>
        <begin position="969"/>
        <end position="991"/>
    </location>
</feature>
<evidence type="ECO:0000256" key="2">
    <source>
        <dbReference type="SAM" id="MobiDB-lite"/>
    </source>
</evidence>
<organism evidence="3 6">
    <name type="scientific">Arctia plantaginis</name>
    <name type="common">Wood tiger moth</name>
    <name type="synonym">Phalaena plantaginis</name>
    <dbReference type="NCBI Taxonomy" id="874455"/>
    <lineage>
        <taxon>Eukaryota</taxon>
        <taxon>Metazoa</taxon>
        <taxon>Ecdysozoa</taxon>
        <taxon>Arthropoda</taxon>
        <taxon>Hexapoda</taxon>
        <taxon>Insecta</taxon>
        <taxon>Pterygota</taxon>
        <taxon>Neoptera</taxon>
        <taxon>Endopterygota</taxon>
        <taxon>Lepidoptera</taxon>
        <taxon>Glossata</taxon>
        <taxon>Ditrysia</taxon>
        <taxon>Noctuoidea</taxon>
        <taxon>Erebidae</taxon>
        <taxon>Arctiinae</taxon>
        <taxon>Arctia</taxon>
    </lineage>
</organism>
<evidence type="ECO:0000313" key="3">
    <source>
        <dbReference type="EMBL" id="CAB3237242.1"/>
    </source>
</evidence>